<gene>
    <name evidence="8" type="ORF">SAMN05444483_11311</name>
</gene>
<dbReference type="RefSeq" id="WP_394333538.1">
    <property type="nucleotide sequence ID" value="NZ_FQVT01000013.1"/>
</dbReference>
<proteinExistence type="inferred from homology"/>
<evidence type="ECO:0000313" key="9">
    <source>
        <dbReference type="Proteomes" id="UP000183945"/>
    </source>
</evidence>
<evidence type="ECO:0000256" key="2">
    <source>
        <dbReference type="ARBA" id="ARBA00005267"/>
    </source>
</evidence>
<organism evidence="8 9">
    <name type="scientific">Salegentibacter echinorum</name>
    <dbReference type="NCBI Taxonomy" id="1073325"/>
    <lineage>
        <taxon>Bacteria</taxon>
        <taxon>Pseudomonadati</taxon>
        <taxon>Bacteroidota</taxon>
        <taxon>Flavobacteriia</taxon>
        <taxon>Flavobacteriales</taxon>
        <taxon>Flavobacteriaceae</taxon>
        <taxon>Salegentibacter</taxon>
    </lineage>
</organism>
<evidence type="ECO:0000259" key="7">
    <source>
        <dbReference type="PROSITE" id="PS50902"/>
    </source>
</evidence>
<dbReference type="Proteomes" id="UP000183945">
    <property type="component" value="Unassembled WGS sequence"/>
</dbReference>
<dbReference type="Gene3D" id="3.40.50.360">
    <property type="match status" value="1"/>
</dbReference>
<feature type="domain" description="Flavodoxin-like" evidence="7">
    <location>
        <begin position="1"/>
        <end position="112"/>
    </location>
</feature>
<evidence type="ECO:0000256" key="5">
    <source>
        <dbReference type="ARBA" id="ARBA00022643"/>
    </source>
</evidence>
<dbReference type="EMBL" id="FQVT01000013">
    <property type="protein sequence ID" value="SHG46553.1"/>
    <property type="molecule type" value="Genomic_DNA"/>
</dbReference>
<comment type="cofactor">
    <cofactor evidence="1">
        <name>FMN</name>
        <dbReference type="ChEBI" id="CHEBI:58210"/>
    </cofactor>
</comment>
<dbReference type="PANTHER" id="PTHR42809:SF1">
    <property type="entry name" value="FLAVODOXIN 1"/>
    <property type="match status" value="1"/>
</dbReference>
<dbReference type="PANTHER" id="PTHR42809">
    <property type="entry name" value="FLAVODOXIN 2"/>
    <property type="match status" value="1"/>
</dbReference>
<keyword evidence="4" id="KW-0285">Flavoprotein</keyword>
<keyword evidence="3" id="KW-0813">Transport</keyword>
<keyword evidence="6" id="KW-0249">Electron transport</keyword>
<accession>A0A1M5K2K1</accession>
<evidence type="ECO:0000256" key="3">
    <source>
        <dbReference type="ARBA" id="ARBA00022448"/>
    </source>
</evidence>
<name>A0A1M5K2K1_SALEC</name>
<evidence type="ECO:0000256" key="1">
    <source>
        <dbReference type="ARBA" id="ARBA00001917"/>
    </source>
</evidence>
<dbReference type="PROSITE" id="PS50902">
    <property type="entry name" value="FLAVODOXIN_LIKE"/>
    <property type="match status" value="1"/>
</dbReference>
<dbReference type="InterPro" id="IPR029039">
    <property type="entry name" value="Flavoprotein-like_sf"/>
</dbReference>
<protein>
    <submittedName>
        <fullName evidence="8">Flavodoxin</fullName>
    </submittedName>
</protein>
<dbReference type="SUPFAM" id="SSF52218">
    <property type="entry name" value="Flavoproteins"/>
    <property type="match status" value="1"/>
</dbReference>
<dbReference type="InterPro" id="IPR008254">
    <property type="entry name" value="Flavodoxin/NO_synth"/>
</dbReference>
<dbReference type="STRING" id="1073325.SAMN05444483_11311"/>
<dbReference type="AlphaFoldDB" id="A0A1M5K2K1"/>
<dbReference type="InterPro" id="IPR050619">
    <property type="entry name" value="Flavodoxin"/>
</dbReference>
<evidence type="ECO:0000256" key="4">
    <source>
        <dbReference type="ARBA" id="ARBA00022630"/>
    </source>
</evidence>
<keyword evidence="5" id="KW-0288">FMN</keyword>
<reference evidence="9" key="1">
    <citation type="submission" date="2016-11" db="EMBL/GenBank/DDBJ databases">
        <authorList>
            <person name="Varghese N."/>
            <person name="Submissions S."/>
        </authorList>
    </citation>
    <scope>NUCLEOTIDE SEQUENCE [LARGE SCALE GENOMIC DNA]</scope>
    <source>
        <strain evidence="9">DSM 24579</strain>
    </source>
</reference>
<evidence type="ECO:0000256" key="6">
    <source>
        <dbReference type="ARBA" id="ARBA00022982"/>
    </source>
</evidence>
<evidence type="ECO:0000313" key="8">
    <source>
        <dbReference type="EMBL" id="SHG46553.1"/>
    </source>
</evidence>
<sequence length="121" mass="13869">MLVEECMQVHPRKFIDYDICVMATYTYGSNGALPEEAEDFYFDLEKIYLTGKIFGVLGSGDRIYEKFCPAVDDFDKQFEKTHTTRGAEALKINLSPNEMDKENIKQFAEYLVAAYSKTLGH</sequence>
<dbReference type="GO" id="GO:0010181">
    <property type="term" value="F:FMN binding"/>
    <property type="evidence" value="ECO:0007669"/>
    <property type="project" value="InterPro"/>
</dbReference>
<comment type="similarity">
    <text evidence="2">Belongs to the flavodoxin family.</text>
</comment>
<dbReference type="Pfam" id="PF00258">
    <property type="entry name" value="Flavodoxin_1"/>
    <property type="match status" value="1"/>
</dbReference>
<keyword evidence="9" id="KW-1185">Reference proteome</keyword>